<gene>
    <name evidence="1" type="ORF">ACE1CI_07030</name>
</gene>
<proteinExistence type="predicted"/>
<organism evidence="1 2">
    <name type="scientific">Floridaenema flaviceps BLCC-F50</name>
    <dbReference type="NCBI Taxonomy" id="3153642"/>
    <lineage>
        <taxon>Bacteria</taxon>
        <taxon>Bacillati</taxon>
        <taxon>Cyanobacteriota</taxon>
        <taxon>Cyanophyceae</taxon>
        <taxon>Oscillatoriophycideae</taxon>
        <taxon>Aerosakkonematales</taxon>
        <taxon>Aerosakkonemataceae</taxon>
        <taxon>Floridanema</taxon>
        <taxon>Floridanema flaviceps</taxon>
    </lineage>
</organism>
<sequence length="40" mass="4842">MIDFTIWDQLLLRTYVKTDLPIDAKTPIAYLHYDWSLNEQ</sequence>
<name>A0ABV4XLX2_9CYAN</name>
<dbReference type="Proteomes" id="UP001576784">
    <property type="component" value="Unassembled WGS sequence"/>
</dbReference>
<accession>A0ABV4XLX2</accession>
<keyword evidence="2" id="KW-1185">Reference proteome</keyword>
<dbReference type="EMBL" id="JBHFNR010000047">
    <property type="protein sequence ID" value="MFB2892681.1"/>
    <property type="molecule type" value="Genomic_DNA"/>
</dbReference>
<reference evidence="1 2" key="1">
    <citation type="submission" date="2024-09" db="EMBL/GenBank/DDBJ databases">
        <title>Floridaenema gen nov. (Aerosakkonemataceae, Aerosakkonematales ord. nov., Cyanobacteria) from benthic tropical and subtropical fresh waters, with the description of four new species.</title>
        <authorList>
            <person name="Moretto J.A."/>
            <person name="Berthold D.E."/>
            <person name="Lefler F.W."/>
            <person name="Huang I.-S."/>
            <person name="Laughinghouse H. IV."/>
        </authorList>
    </citation>
    <scope>NUCLEOTIDE SEQUENCE [LARGE SCALE GENOMIC DNA]</scope>
    <source>
        <strain evidence="1 2">BLCC-F50</strain>
    </source>
</reference>
<comment type="caution">
    <text evidence="1">The sequence shown here is derived from an EMBL/GenBank/DDBJ whole genome shotgun (WGS) entry which is preliminary data.</text>
</comment>
<protein>
    <submittedName>
        <fullName evidence="1">Uncharacterized protein</fullName>
    </submittedName>
</protein>
<evidence type="ECO:0000313" key="2">
    <source>
        <dbReference type="Proteomes" id="UP001576784"/>
    </source>
</evidence>
<dbReference type="RefSeq" id="WP_413262353.1">
    <property type="nucleotide sequence ID" value="NZ_JBHFNR010000047.1"/>
</dbReference>
<evidence type="ECO:0000313" key="1">
    <source>
        <dbReference type="EMBL" id="MFB2892681.1"/>
    </source>
</evidence>